<reference evidence="1 2" key="1">
    <citation type="submission" date="2018-04" db="EMBL/GenBank/DDBJ databases">
        <title>Chryseobacterium oncorhynchi 701B-08T from rainbow trout, and Chryseobacterium viscerum 687B-08T from diseased fish.</title>
        <authorList>
            <person name="Jeong J.-J."/>
            <person name="Lee Y.J."/>
            <person name="Pathiraja D."/>
            <person name="Park B."/>
            <person name="Choi I.-G."/>
            <person name="Kim K.D."/>
        </authorList>
    </citation>
    <scope>NUCLEOTIDE SEQUENCE [LARGE SCALE GENOMIC DNA]</scope>
    <source>
        <strain evidence="1 2">687B-08</strain>
    </source>
</reference>
<dbReference type="AlphaFoldDB" id="A0A316WG74"/>
<gene>
    <name evidence="1" type="ORF">C1634_015750</name>
</gene>
<accession>A0A316WG74</accession>
<name>A0A316WG74_9FLAO</name>
<sequence length="89" mass="10406">MLIVLGEKVKVCQEQKIFTPNTKVQTSFFWSLQRTVRMKNIIYKILGKNKVCQAQKFLHQIKSEQTLFFKSDGSPKWKSRGGLQNRCVN</sequence>
<evidence type="ECO:0000313" key="2">
    <source>
        <dbReference type="Proteomes" id="UP000236413"/>
    </source>
</evidence>
<comment type="caution">
    <text evidence="1">The sequence shown here is derived from an EMBL/GenBank/DDBJ whole genome shotgun (WGS) entry which is preliminary data.</text>
</comment>
<dbReference type="EMBL" id="PPEG02000006">
    <property type="protein sequence ID" value="PWN60407.1"/>
    <property type="molecule type" value="Genomic_DNA"/>
</dbReference>
<dbReference type="Proteomes" id="UP000236413">
    <property type="component" value="Unassembled WGS sequence"/>
</dbReference>
<evidence type="ECO:0000313" key="1">
    <source>
        <dbReference type="EMBL" id="PWN60407.1"/>
    </source>
</evidence>
<proteinExistence type="predicted"/>
<organism evidence="1 2">
    <name type="scientific">Chryseobacterium viscerum</name>
    <dbReference type="NCBI Taxonomy" id="1037377"/>
    <lineage>
        <taxon>Bacteria</taxon>
        <taxon>Pseudomonadati</taxon>
        <taxon>Bacteroidota</taxon>
        <taxon>Flavobacteriia</taxon>
        <taxon>Flavobacteriales</taxon>
        <taxon>Weeksellaceae</taxon>
        <taxon>Chryseobacterium group</taxon>
        <taxon>Chryseobacterium</taxon>
    </lineage>
</organism>
<protein>
    <submittedName>
        <fullName evidence="1">Uncharacterized protein</fullName>
    </submittedName>
</protein>